<protein>
    <submittedName>
        <fullName evidence="3">Arsenical pump-driving ATPase</fullName>
    </submittedName>
</protein>
<dbReference type="GO" id="GO:0016887">
    <property type="term" value="F:ATP hydrolysis activity"/>
    <property type="evidence" value="ECO:0007669"/>
    <property type="project" value="InterPro"/>
</dbReference>
<name>A0A4Y8LAS4_9BACL</name>
<evidence type="ECO:0000313" key="4">
    <source>
        <dbReference type="Proteomes" id="UP000297776"/>
    </source>
</evidence>
<feature type="domain" description="ArsA/GET3 Anion-transporting ATPase-like" evidence="2">
    <location>
        <begin position="324"/>
        <end position="468"/>
    </location>
</feature>
<dbReference type="Gene3D" id="3.40.50.300">
    <property type="entry name" value="P-loop containing nucleotide triphosphate hydrolases"/>
    <property type="match status" value="2"/>
</dbReference>
<dbReference type="GO" id="GO:0015446">
    <property type="term" value="F:ATPase-coupled arsenite transmembrane transporter activity"/>
    <property type="evidence" value="ECO:0007669"/>
    <property type="project" value="InterPro"/>
</dbReference>
<sequence length="573" mass="62548">MYSRFDPLEQAFSRYLFFTGKGGVGKTSTASATAIALAEAGKKVLIVSTDPASNLQDVLEQEIPSEPVAVKVANLFACNINPEEAARQYRERVIGPYRGVLPDDAVASMEEQLSGACTVEMAAFDEFTSLLVNDEYSSFDHIVFDTAPTGHTLRLLALPAAWSGFLETSTHGVSCLGPLSGLSEKKQSYEKSLSVLSDVSQTSLFLVTRPDSSAIKEAMRASEELKATGMDHQHLIINGFADFNTNDSVAQQFQERQQDALKNLSFPVEKTFMLPYTSRSLTGFSSLSSWIKSLPETETFTASAESDTHSLDQYVQHLVKGNKKLVMTMGKGGVGKTTVAASVALKLAEKGFTVHLTTTDPADHLTNLFKDHKLESLTVSNINPKEVTAAYTEKVLSDAGELSAEEREYLEEDLRSPCTEEIAVFRAFADTVADEQYDFIVMDTAPTGHTLLLLDAAESYHKEVERTSADVPNVKKLLPALRNPDHTSIAIVTLAEATPVLEAARLSEDLQRADIQPDWWIVNQSLLASGTNEPILKNRSAVEAKWINKVCAMSADTALLPWTANPLSEQLPV</sequence>
<dbReference type="InterPro" id="IPR025723">
    <property type="entry name" value="ArsA/GET3_ATPase-like"/>
</dbReference>
<dbReference type="InterPro" id="IPR016300">
    <property type="entry name" value="ATPase_ArsA/GET3"/>
</dbReference>
<dbReference type="InterPro" id="IPR027541">
    <property type="entry name" value="Ars_ATPase"/>
</dbReference>
<dbReference type="RefSeq" id="WP_134382248.1">
    <property type="nucleotide sequence ID" value="NZ_SORX01000008.1"/>
</dbReference>
<evidence type="ECO:0000313" key="3">
    <source>
        <dbReference type="EMBL" id="TFD99731.1"/>
    </source>
</evidence>
<keyword evidence="4" id="KW-1185">Reference proteome</keyword>
<feature type="domain" description="ArsA/GET3 Anion-transporting ATPase-like" evidence="2">
    <location>
        <begin position="14"/>
        <end position="291"/>
    </location>
</feature>
<evidence type="ECO:0000256" key="1">
    <source>
        <dbReference type="ARBA" id="ARBA00011040"/>
    </source>
</evidence>
<comment type="caution">
    <text evidence="3">The sequence shown here is derived from an EMBL/GenBank/DDBJ whole genome shotgun (WGS) entry which is preliminary data.</text>
</comment>
<dbReference type="GO" id="GO:0005524">
    <property type="term" value="F:ATP binding"/>
    <property type="evidence" value="ECO:0007669"/>
    <property type="project" value="InterPro"/>
</dbReference>
<dbReference type="InterPro" id="IPR027417">
    <property type="entry name" value="P-loop_NTPase"/>
</dbReference>
<accession>A0A4Y8LAS4</accession>
<dbReference type="Proteomes" id="UP000297776">
    <property type="component" value="Unassembled WGS sequence"/>
</dbReference>
<dbReference type="Pfam" id="PF02374">
    <property type="entry name" value="ArsA_ATPase"/>
    <property type="match status" value="2"/>
</dbReference>
<organism evidence="3 4">
    <name type="scientific">Jeotgalibacillus salarius</name>
    <dbReference type="NCBI Taxonomy" id="546023"/>
    <lineage>
        <taxon>Bacteria</taxon>
        <taxon>Bacillati</taxon>
        <taxon>Bacillota</taxon>
        <taxon>Bacilli</taxon>
        <taxon>Bacillales</taxon>
        <taxon>Caryophanaceae</taxon>
        <taxon>Jeotgalibacillus</taxon>
    </lineage>
</organism>
<dbReference type="OrthoDB" id="9780677at2"/>
<dbReference type="AlphaFoldDB" id="A0A4Y8LAS4"/>
<reference evidence="3 4" key="1">
    <citation type="submission" date="2019-03" db="EMBL/GenBank/DDBJ databases">
        <authorList>
            <person name="Yang Y."/>
        </authorList>
    </citation>
    <scope>NUCLEOTIDE SEQUENCE [LARGE SCALE GENOMIC DNA]</scope>
    <source>
        <strain evidence="3 4">ASL-1</strain>
    </source>
</reference>
<dbReference type="PANTHER" id="PTHR10803">
    <property type="entry name" value="ARSENICAL PUMP-DRIVING ATPASE ARSENITE-TRANSLOCATING ATPASE"/>
    <property type="match status" value="1"/>
</dbReference>
<dbReference type="SUPFAM" id="SSF52540">
    <property type="entry name" value="P-loop containing nucleoside triphosphate hydrolases"/>
    <property type="match status" value="2"/>
</dbReference>
<evidence type="ECO:0000259" key="2">
    <source>
        <dbReference type="Pfam" id="PF02374"/>
    </source>
</evidence>
<dbReference type="PIRSF" id="PIRSF001327">
    <property type="entry name" value="Arsenical_pump-driving_ATPase"/>
    <property type="match status" value="1"/>
</dbReference>
<comment type="similarity">
    <text evidence="1">Belongs to the arsA ATPase family.</text>
</comment>
<dbReference type="CDD" id="cd02035">
    <property type="entry name" value="ArsA"/>
    <property type="match status" value="2"/>
</dbReference>
<dbReference type="PANTHER" id="PTHR10803:SF3">
    <property type="entry name" value="ATPASE GET3"/>
    <property type="match status" value="1"/>
</dbReference>
<dbReference type="EMBL" id="SORX01000008">
    <property type="protein sequence ID" value="TFD99731.1"/>
    <property type="molecule type" value="Genomic_DNA"/>
</dbReference>
<dbReference type="NCBIfam" id="TIGR04291">
    <property type="entry name" value="arsen_driv_ArsA"/>
    <property type="match status" value="1"/>
</dbReference>
<proteinExistence type="inferred from homology"/>
<gene>
    <name evidence="3" type="primary">arsA</name>
    <name evidence="3" type="ORF">E2626_13175</name>
</gene>
<dbReference type="NCBIfam" id="TIGR00345">
    <property type="entry name" value="GET3_arsA_TRC40"/>
    <property type="match status" value="1"/>
</dbReference>